<feature type="signal peptide" evidence="1">
    <location>
        <begin position="1"/>
        <end position="24"/>
    </location>
</feature>
<dbReference type="PROSITE" id="PS51257">
    <property type="entry name" value="PROKAR_LIPOPROTEIN"/>
    <property type="match status" value="1"/>
</dbReference>
<protein>
    <submittedName>
        <fullName evidence="2">Uncharacterized protein</fullName>
    </submittedName>
</protein>
<dbReference type="AlphaFoldDB" id="A0A6S6SXP8"/>
<accession>A0A6S6SXP8</accession>
<feature type="chain" id="PRO_5028095988" evidence="1">
    <location>
        <begin position="25"/>
        <end position="357"/>
    </location>
</feature>
<proteinExistence type="predicted"/>
<evidence type="ECO:0000256" key="1">
    <source>
        <dbReference type="SAM" id="SignalP"/>
    </source>
</evidence>
<keyword evidence="1" id="KW-0732">Signal</keyword>
<organism evidence="2">
    <name type="scientific">uncultured Thiotrichaceae bacterium</name>
    <dbReference type="NCBI Taxonomy" id="298394"/>
    <lineage>
        <taxon>Bacteria</taxon>
        <taxon>Pseudomonadati</taxon>
        <taxon>Pseudomonadota</taxon>
        <taxon>Gammaproteobacteria</taxon>
        <taxon>Thiotrichales</taxon>
        <taxon>Thiotrichaceae</taxon>
        <taxon>environmental samples</taxon>
    </lineage>
</organism>
<evidence type="ECO:0000313" key="2">
    <source>
        <dbReference type="EMBL" id="CAA6811871.1"/>
    </source>
</evidence>
<name>A0A6S6SXP8_9GAMM</name>
<dbReference type="EMBL" id="CACVAT010000178">
    <property type="protein sequence ID" value="CAA6811871.1"/>
    <property type="molecule type" value="Genomic_DNA"/>
</dbReference>
<reference evidence="2" key="1">
    <citation type="submission" date="2020-01" db="EMBL/GenBank/DDBJ databases">
        <authorList>
            <person name="Meier V. D."/>
            <person name="Meier V D."/>
        </authorList>
    </citation>
    <scope>NUCLEOTIDE SEQUENCE</scope>
    <source>
        <strain evidence="2">HLG_WM_MAG_09</strain>
    </source>
</reference>
<gene>
    <name evidence="2" type="ORF">HELGO_WM33556</name>
</gene>
<sequence>MKKFITLSSLSALLCACSTIPVPVSPGLAIPNILPRNPVIAYVPQADPFLVQQPNIEAARPVARTQPAVAVSAMPAAYSPATAIPAATSAISVHKAPVIPKTIAPVNATTTIQNSHQLQNLNWLSGRILKNQTGDNPKKLISWNEKGNFVALGIGHFIWYPTNKKGQYNESFPAFLNYAKSHGAQLPSWLANQYKEGAPWSNSATFSHAQNDPQLRELHVFMNKTLNLQANFMTSRLKQTVPAMIRSLPPQERQRVQNNYQVVERSPGGIYPLLDYIQFKGSGINPAERYQGKGWGLLQVLRGMQTVQPGAAALAEFRRSADDVLVRRIANAPATSREAQHLSEWLDRISTYNPKRS</sequence>